<evidence type="ECO:0000256" key="1">
    <source>
        <dbReference type="PROSITE-ProRule" id="PRU00703"/>
    </source>
</evidence>
<evidence type="ECO:0000313" key="3">
    <source>
        <dbReference type="EMBL" id="ATW25682.1"/>
    </source>
</evidence>
<dbReference type="EMBL" id="CP017634">
    <property type="protein sequence ID" value="ATW25682.1"/>
    <property type="molecule type" value="Genomic_DNA"/>
</dbReference>
<dbReference type="SUPFAM" id="SSF53448">
    <property type="entry name" value="Nucleotide-diphospho-sugar transferases"/>
    <property type="match status" value="1"/>
</dbReference>
<sequence length="352" mass="39510">MFNVADLVISEQVTIVEALKKLDQTGKKVLFITDENNGLKASLTDGDIRRWILASGDLNACVSRAMHLKPRFIKKGEEHKALKVLRQYGLDSLPVLNEAGCLIDVLFWHELDGKWNRTNVLEGVPIIIMAGGKGTRLFPYTKILPKPLIPIGDTPIIEHIVNRFYNYGAQRFFLTVNCKKNMIKSYFSEIEKDYVVEYVEEETPLGTGGSLSLLKGLIDCPFFVSNCDILVDADYGDIYNHHVKNGNKMTIVTSLKNVVIPYGVIHLNGEGFISSMEEKPELHYLVNTGLYVLEPDILAQVPGDTIFHLTDLISQLTAKGEKVGVYPVSSESFLDMGQFDELEKMKRRLGIE</sequence>
<keyword evidence="3" id="KW-0808">Transferase</keyword>
<organism evidence="3 4">
    <name type="scientific">Formimonas warabiya</name>
    <dbReference type="NCBI Taxonomy" id="1761012"/>
    <lineage>
        <taxon>Bacteria</taxon>
        <taxon>Bacillati</taxon>
        <taxon>Bacillota</taxon>
        <taxon>Clostridia</taxon>
        <taxon>Eubacteriales</taxon>
        <taxon>Peptococcaceae</taxon>
        <taxon>Candidatus Formimonas</taxon>
    </lineage>
</organism>
<dbReference type="GO" id="GO:0016740">
    <property type="term" value="F:transferase activity"/>
    <property type="evidence" value="ECO:0007669"/>
    <property type="project" value="UniProtKB-KW"/>
</dbReference>
<name>A0A3G1KT78_FORW1</name>
<accession>A0A3G1KT78</accession>
<dbReference type="InterPro" id="IPR005835">
    <property type="entry name" value="NTP_transferase_dom"/>
</dbReference>
<evidence type="ECO:0000259" key="2">
    <source>
        <dbReference type="PROSITE" id="PS51371"/>
    </source>
</evidence>
<dbReference type="RefSeq" id="WP_148134945.1">
    <property type="nucleotide sequence ID" value="NZ_CP017634.1"/>
</dbReference>
<dbReference type="InterPro" id="IPR029044">
    <property type="entry name" value="Nucleotide-diphossugar_trans"/>
</dbReference>
<dbReference type="Gene3D" id="3.10.580.10">
    <property type="entry name" value="CBS-domain"/>
    <property type="match status" value="1"/>
</dbReference>
<dbReference type="Gene3D" id="3.90.550.10">
    <property type="entry name" value="Spore Coat Polysaccharide Biosynthesis Protein SpsA, Chain A"/>
    <property type="match status" value="1"/>
</dbReference>
<reference evidence="3 4" key="1">
    <citation type="submission" date="2016-10" db="EMBL/GenBank/DDBJ databases">
        <title>Complete Genome Sequence of Peptococcaceae strain DCMF.</title>
        <authorList>
            <person name="Edwards R.J."/>
            <person name="Holland S.I."/>
            <person name="Deshpande N.P."/>
            <person name="Wong Y.K."/>
            <person name="Ertan H."/>
            <person name="Manefield M."/>
            <person name="Russell T.L."/>
            <person name="Lee M.J."/>
        </authorList>
    </citation>
    <scope>NUCLEOTIDE SEQUENCE [LARGE SCALE GENOMIC DNA]</scope>
    <source>
        <strain evidence="3 4">DCMF</strain>
    </source>
</reference>
<protein>
    <submittedName>
        <fullName evidence="3">Nucleotidyltransferase</fullName>
    </submittedName>
</protein>
<dbReference type="InterPro" id="IPR046342">
    <property type="entry name" value="CBS_dom_sf"/>
</dbReference>
<dbReference type="InterPro" id="IPR000644">
    <property type="entry name" value="CBS_dom"/>
</dbReference>
<keyword evidence="4" id="KW-1185">Reference proteome</keyword>
<dbReference type="PROSITE" id="PS51371">
    <property type="entry name" value="CBS"/>
    <property type="match status" value="1"/>
</dbReference>
<gene>
    <name evidence="3" type="ORF">DCMF_13735</name>
</gene>
<proteinExistence type="predicted"/>
<dbReference type="KEGG" id="fwa:DCMF_13735"/>
<dbReference type="AlphaFoldDB" id="A0A3G1KT78"/>
<feature type="domain" description="CBS" evidence="2">
    <location>
        <begin position="1"/>
        <end position="58"/>
    </location>
</feature>
<dbReference type="CDD" id="cd06426">
    <property type="entry name" value="NTP_transferase_like_2"/>
    <property type="match status" value="1"/>
</dbReference>
<dbReference type="Proteomes" id="UP000323521">
    <property type="component" value="Chromosome"/>
</dbReference>
<keyword evidence="1" id="KW-0129">CBS domain</keyword>
<evidence type="ECO:0000313" key="4">
    <source>
        <dbReference type="Proteomes" id="UP000323521"/>
    </source>
</evidence>
<dbReference type="Pfam" id="PF00483">
    <property type="entry name" value="NTP_transferase"/>
    <property type="match status" value="1"/>
</dbReference>
<dbReference type="InterPro" id="IPR050486">
    <property type="entry name" value="Mannose-1P_guanyltransferase"/>
</dbReference>
<dbReference type="OrthoDB" id="9801899at2"/>
<dbReference type="SUPFAM" id="SSF54631">
    <property type="entry name" value="CBS-domain pair"/>
    <property type="match status" value="1"/>
</dbReference>
<dbReference type="PANTHER" id="PTHR22572">
    <property type="entry name" value="SUGAR-1-PHOSPHATE GUANYL TRANSFERASE"/>
    <property type="match status" value="1"/>
</dbReference>